<evidence type="ECO:0000313" key="2">
    <source>
        <dbReference type="EMBL" id="KRZ02571.1"/>
    </source>
</evidence>
<dbReference type="Proteomes" id="UP000055024">
    <property type="component" value="Unassembled WGS sequence"/>
</dbReference>
<gene>
    <name evidence="2" type="ORF">T11_17807</name>
</gene>
<sequence>MVSTNLSRKNNFSIFTLFPTWIVATGATASAFTAGAASYHFAVAAHLLLLRIASIRTAASIFTVTSITYSALAAHSNGGIVAEPSTAGSGTVPFAQISIFAADESPCIVDELSASELRPTRADDA</sequence>
<dbReference type="AlphaFoldDB" id="A0A0V1GWE0"/>
<protein>
    <submittedName>
        <fullName evidence="2">Uncharacterized protein</fullName>
    </submittedName>
</protein>
<dbReference type="EMBL" id="JYDP01000224">
    <property type="protein sequence ID" value="KRZ02571.1"/>
    <property type="molecule type" value="Genomic_DNA"/>
</dbReference>
<comment type="caution">
    <text evidence="2">The sequence shown here is derived from an EMBL/GenBank/DDBJ whole genome shotgun (WGS) entry which is preliminary data.</text>
</comment>
<proteinExistence type="predicted"/>
<dbReference type="OrthoDB" id="6129702at2759"/>
<keyword evidence="1" id="KW-0812">Transmembrane</keyword>
<evidence type="ECO:0000313" key="3">
    <source>
        <dbReference type="Proteomes" id="UP000055024"/>
    </source>
</evidence>
<organism evidence="2 3">
    <name type="scientific">Trichinella zimbabwensis</name>
    <dbReference type="NCBI Taxonomy" id="268475"/>
    <lineage>
        <taxon>Eukaryota</taxon>
        <taxon>Metazoa</taxon>
        <taxon>Ecdysozoa</taxon>
        <taxon>Nematoda</taxon>
        <taxon>Enoplea</taxon>
        <taxon>Dorylaimia</taxon>
        <taxon>Trichinellida</taxon>
        <taxon>Trichinellidae</taxon>
        <taxon>Trichinella</taxon>
    </lineage>
</organism>
<accession>A0A0V1GWE0</accession>
<name>A0A0V1GWE0_9BILA</name>
<keyword evidence="1" id="KW-1133">Transmembrane helix</keyword>
<feature type="transmembrane region" description="Helical" evidence="1">
    <location>
        <begin position="37"/>
        <end position="53"/>
    </location>
</feature>
<evidence type="ECO:0000256" key="1">
    <source>
        <dbReference type="SAM" id="Phobius"/>
    </source>
</evidence>
<keyword evidence="1" id="KW-0472">Membrane</keyword>
<keyword evidence="3" id="KW-1185">Reference proteome</keyword>
<reference evidence="2 3" key="1">
    <citation type="submission" date="2015-01" db="EMBL/GenBank/DDBJ databases">
        <title>Evolution of Trichinella species and genotypes.</title>
        <authorList>
            <person name="Korhonen P.K."/>
            <person name="Edoardo P."/>
            <person name="Giuseppe L.R."/>
            <person name="Gasser R.B."/>
        </authorList>
    </citation>
    <scope>NUCLEOTIDE SEQUENCE [LARGE SCALE GENOMIC DNA]</scope>
    <source>
        <strain evidence="2">ISS1029</strain>
    </source>
</reference>
<feature type="transmembrane region" description="Helical" evidence="1">
    <location>
        <begin position="12"/>
        <end position="31"/>
    </location>
</feature>